<keyword evidence="1" id="KW-0396">Initiation factor</keyword>
<dbReference type="GO" id="GO:0003743">
    <property type="term" value="F:translation initiation factor activity"/>
    <property type="evidence" value="ECO:0007669"/>
    <property type="project" value="UniProtKB-KW"/>
</dbReference>
<sequence>MHPLSEKWVLWAHLPHDTDWSIQSYISIMTVTYVEEILALMHTLPDSLLSTCMFFCMKEHVNPVWEDPANKQGGCFSYKITQSIGDCWRNVSYSMVGKTLSKEKAIQEAITGISISPKKNFCILKVWLSSCAYQDASKITYLKPNGCIFKKH</sequence>
<evidence type="ECO:0000256" key="2">
    <source>
        <dbReference type="ARBA" id="ARBA00022884"/>
    </source>
</evidence>
<dbReference type="GO" id="GO:0000340">
    <property type="term" value="F:RNA 7-methylguanosine cap binding"/>
    <property type="evidence" value="ECO:0007669"/>
    <property type="project" value="TreeGrafter"/>
</dbReference>
<dbReference type="PANTHER" id="PTHR11960">
    <property type="entry name" value="EUKARYOTIC TRANSLATION INITIATION FACTOR 4E RELATED"/>
    <property type="match status" value="1"/>
</dbReference>
<dbReference type="EMBL" id="MN740042">
    <property type="protein sequence ID" value="QHT85551.1"/>
    <property type="molecule type" value="Genomic_DNA"/>
</dbReference>
<dbReference type="Gene3D" id="3.30.760.10">
    <property type="entry name" value="RNA Cap, Translation Initiation Factor Eif4e"/>
    <property type="match status" value="1"/>
</dbReference>
<proteinExistence type="predicted"/>
<organism evidence="4">
    <name type="scientific">viral metagenome</name>
    <dbReference type="NCBI Taxonomy" id="1070528"/>
    <lineage>
        <taxon>unclassified sequences</taxon>
        <taxon>metagenomes</taxon>
        <taxon>organismal metagenomes</taxon>
    </lineage>
</organism>
<evidence type="ECO:0000256" key="3">
    <source>
        <dbReference type="ARBA" id="ARBA00022917"/>
    </source>
</evidence>
<dbReference type="InterPro" id="IPR023398">
    <property type="entry name" value="TIF_eIF4e-like"/>
</dbReference>
<dbReference type="PANTHER" id="PTHR11960:SF8">
    <property type="entry name" value="EUKARYOTIC TRANSLATION INITIATION FACTOR 4E1-RELATED"/>
    <property type="match status" value="1"/>
</dbReference>
<name>A0A6C0HXR8_9ZZZZ</name>
<protein>
    <submittedName>
        <fullName evidence="4">Uncharacterized protein</fullName>
    </submittedName>
</protein>
<dbReference type="AlphaFoldDB" id="A0A6C0HXR8"/>
<dbReference type="SUPFAM" id="SSF55418">
    <property type="entry name" value="eIF4e-like"/>
    <property type="match status" value="1"/>
</dbReference>
<accession>A0A6C0HXR8</accession>
<dbReference type="Pfam" id="PF01652">
    <property type="entry name" value="IF4E"/>
    <property type="match status" value="1"/>
</dbReference>
<reference evidence="4" key="1">
    <citation type="journal article" date="2020" name="Nature">
        <title>Giant virus diversity and host interactions through global metagenomics.</title>
        <authorList>
            <person name="Schulz F."/>
            <person name="Roux S."/>
            <person name="Paez-Espino D."/>
            <person name="Jungbluth S."/>
            <person name="Walsh D.A."/>
            <person name="Denef V.J."/>
            <person name="McMahon K.D."/>
            <person name="Konstantinidis K.T."/>
            <person name="Eloe-Fadrosh E.A."/>
            <person name="Kyrpides N.C."/>
            <person name="Woyke T."/>
        </authorList>
    </citation>
    <scope>NUCLEOTIDE SEQUENCE</scope>
    <source>
        <strain evidence="4">GVMAG-M-3300023184-17</strain>
    </source>
</reference>
<dbReference type="GO" id="GO:0016281">
    <property type="term" value="C:eukaryotic translation initiation factor 4F complex"/>
    <property type="evidence" value="ECO:0007669"/>
    <property type="project" value="TreeGrafter"/>
</dbReference>
<evidence type="ECO:0000256" key="1">
    <source>
        <dbReference type="ARBA" id="ARBA00022540"/>
    </source>
</evidence>
<dbReference type="InterPro" id="IPR001040">
    <property type="entry name" value="TIF_eIF_4E"/>
</dbReference>
<keyword evidence="2" id="KW-0694">RNA-binding</keyword>
<keyword evidence="3" id="KW-0648">Protein biosynthesis</keyword>
<evidence type="ECO:0000313" key="4">
    <source>
        <dbReference type="EMBL" id="QHT85551.1"/>
    </source>
</evidence>